<accession>A0A2N9IQW0</accession>
<dbReference type="GO" id="GO:0051213">
    <property type="term" value="F:dioxygenase activity"/>
    <property type="evidence" value="ECO:0007669"/>
    <property type="project" value="UniProtKB-KW"/>
</dbReference>
<dbReference type="Gene3D" id="2.60.120.330">
    <property type="entry name" value="B-lactam Antibiotic, Isopenicillin N Synthase, Chain"/>
    <property type="match status" value="1"/>
</dbReference>
<dbReference type="PANTHER" id="PTHR47990">
    <property type="entry name" value="2-OXOGLUTARATE (2OG) AND FE(II)-DEPENDENT OXYGENASE SUPERFAMILY PROTEIN-RELATED"/>
    <property type="match status" value="1"/>
</dbReference>
<evidence type="ECO:0000256" key="4">
    <source>
        <dbReference type="ARBA" id="ARBA00023002"/>
    </source>
</evidence>
<organism evidence="9">
    <name type="scientific">Fagus sylvatica</name>
    <name type="common">Beechnut</name>
    <dbReference type="NCBI Taxonomy" id="28930"/>
    <lineage>
        <taxon>Eukaryota</taxon>
        <taxon>Viridiplantae</taxon>
        <taxon>Streptophyta</taxon>
        <taxon>Embryophyta</taxon>
        <taxon>Tracheophyta</taxon>
        <taxon>Spermatophyta</taxon>
        <taxon>Magnoliopsida</taxon>
        <taxon>eudicotyledons</taxon>
        <taxon>Gunneridae</taxon>
        <taxon>Pentapetalae</taxon>
        <taxon>rosids</taxon>
        <taxon>fabids</taxon>
        <taxon>Fagales</taxon>
        <taxon>Fagaceae</taxon>
        <taxon>Fagus</taxon>
    </lineage>
</organism>
<dbReference type="SUPFAM" id="SSF51197">
    <property type="entry name" value="Clavaminate synthase-like"/>
    <property type="match status" value="1"/>
</dbReference>
<dbReference type="InterPro" id="IPR005123">
    <property type="entry name" value="Oxoglu/Fe-dep_dioxygenase_dom"/>
</dbReference>
<dbReference type="GO" id="GO:0046872">
    <property type="term" value="F:metal ion binding"/>
    <property type="evidence" value="ECO:0007669"/>
    <property type="project" value="UniProtKB-KW"/>
</dbReference>
<evidence type="ECO:0000259" key="8">
    <source>
        <dbReference type="PROSITE" id="PS51471"/>
    </source>
</evidence>
<proteinExistence type="inferred from homology"/>
<evidence type="ECO:0000256" key="1">
    <source>
        <dbReference type="ARBA" id="ARBA00008056"/>
    </source>
</evidence>
<evidence type="ECO:0000256" key="2">
    <source>
        <dbReference type="ARBA" id="ARBA00022723"/>
    </source>
</evidence>
<dbReference type="InterPro" id="IPR044861">
    <property type="entry name" value="IPNS-like_FE2OG_OXY"/>
</dbReference>
<evidence type="ECO:0000256" key="7">
    <source>
        <dbReference type="RuleBase" id="RU003682"/>
    </source>
</evidence>
<feature type="domain" description="Fe2OG dioxygenase" evidence="8">
    <location>
        <begin position="160"/>
        <end position="262"/>
    </location>
</feature>
<dbReference type="InterPro" id="IPR026992">
    <property type="entry name" value="DIOX_N"/>
</dbReference>
<name>A0A2N9IQW0_FAGSY</name>
<comment type="similarity">
    <text evidence="1 7">Belongs to the iron/ascorbate-dependent oxidoreductase family.</text>
</comment>
<evidence type="ECO:0000256" key="6">
    <source>
        <dbReference type="ARBA" id="ARBA00057022"/>
    </source>
</evidence>
<dbReference type="Pfam" id="PF14226">
    <property type="entry name" value="DIOX_N"/>
    <property type="match status" value="1"/>
</dbReference>
<protein>
    <recommendedName>
        <fullName evidence="8">Fe2OG dioxygenase domain-containing protein</fullName>
    </recommendedName>
</protein>
<evidence type="ECO:0000313" key="9">
    <source>
        <dbReference type="EMBL" id="SPD26918.1"/>
    </source>
</evidence>
<dbReference type="InterPro" id="IPR050231">
    <property type="entry name" value="Iron_ascorbate_oxido_reductase"/>
</dbReference>
<keyword evidence="3" id="KW-0223">Dioxygenase</keyword>
<dbReference type="EMBL" id="OIVN01006171">
    <property type="protein sequence ID" value="SPD26918.1"/>
    <property type="molecule type" value="Genomic_DNA"/>
</dbReference>
<gene>
    <name evidence="9" type="ORF">FSB_LOCUS54800</name>
</gene>
<reference evidence="9" key="1">
    <citation type="submission" date="2018-02" db="EMBL/GenBank/DDBJ databases">
        <authorList>
            <person name="Cohen D.B."/>
            <person name="Kent A.D."/>
        </authorList>
    </citation>
    <scope>NUCLEOTIDE SEQUENCE</scope>
</reference>
<keyword evidence="5 7" id="KW-0408">Iron</keyword>
<evidence type="ECO:0000256" key="5">
    <source>
        <dbReference type="ARBA" id="ARBA00023004"/>
    </source>
</evidence>
<dbReference type="PROSITE" id="PS51471">
    <property type="entry name" value="FE2OG_OXY"/>
    <property type="match status" value="1"/>
</dbReference>
<dbReference type="AlphaFoldDB" id="A0A2N9IQW0"/>
<sequence>MASQTLPNVPIIDLSKEDLKPGTTSWLSACRNVCHALEEYGCFVAVYDKLSLELHNEILEASNELFDLPTETKMQDPRSTDYVAQRTQFPLYERLGIINVGSWEETQKFTHLMWPNGNDHFSKIAHSFAKLIMELHQIVTRMVFESYGVEKYYDTHMESTTYRLRFNKYREVDENETKLGLPVHTDKSFTTILHQNHVPGLEIQTKDGQWIGFESSPSSFMFMAGDAFMVWSNDRIRPCIHRVIMGGNEVRYTLGLQTHQKGILLVPEELVDEEHPLQYKPFDHLGFLNFHHSNDHSARLDSFIKAYCGV</sequence>
<dbReference type="Pfam" id="PF03171">
    <property type="entry name" value="2OG-FeII_Oxy"/>
    <property type="match status" value="1"/>
</dbReference>
<dbReference type="FunFam" id="2.60.120.330:FF:000022">
    <property type="entry name" value="Probable 2-oxoglutarate-dependent dioxygenase AOP1.2"/>
    <property type="match status" value="1"/>
</dbReference>
<evidence type="ECO:0000256" key="3">
    <source>
        <dbReference type="ARBA" id="ARBA00022964"/>
    </source>
</evidence>
<comment type="function">
    <text evidence="6">Probable 2-oxoglutarate-dependent dioxygenase that may be involved in glucosinolates biosynthesis. May play a role in the production of aliphatic glucosinolates.</text>
</comment>
<dbReference type="InterPro" id="IPR027443">
    <property type="entry name" value="IPNS-like_sf"/>
</dbReference>
<keyword evidence="4 7" id="KW-0560">Oxidoreductase</keyword>
<keyword evidence="2 7" id="KW-0479">Metal-binding</keyword>